<dbReference type="OrthoDB" id="9797976at2"/>
<dbReference type="InterPro" id="IPR007563">
    <property type="entry name" value="DUF554"/>
</dbReference>
<dbReference type="PANTHER" id="PTHR36111:SF2">
    <property type="entry name" value="INNER MEMBRANE PROTEIN"/>
    <property type="match status" value="1"/>
</dbReference>
<feature type="transmembrane region" description="Helical" evidence="1">
    <location>
        <begin position="6"/>
        <end position="26"/>
    </location>
</feature>
<evidence type="ECO:0008006" key="4">
    <source>
        <dbReference type="Google" id="ProtNLM"/>
    </source>
</evidence>
<evidence type="ECO:0000256" key="1">
    <source>
        <dbReference type="SAM" id="Phobius"/>
    </source>
</evidence>
<dbReference type="AlphaFoldDB" id="A0A4R3KDU5"/>
<dbReference type="Proteomes" id="UP000295788">
    <property type="component" value="Unassembled WGS sequence"/>
</dbReference>
<feature type="transmembrane region" description="Helical" evidence="1">
    <location>
        <begin position="96"/>
        <end position="120"/>
    </location>
</feature>
<proteinExistence type="predicted"/>
<feature type="transmembrane region" description="Helical" evidence="1">
    <location>
        <begin position="57"/>
        <end position="75"/>
    </location>
</feature>
<reference evidence="2 3" key="1">
    <citation type="submission" date="2019-03" db="EMBL/GenBank/DDBJ databases">
        <title>Genomic Encyclopedia of Type Strains, Phase IV (KMG-IV): sequencing the most valuable type-strain genomes for metagenomic binning, comparative biology and taxonomic classification.</title>
        <authorList>
            <person name="Goeker M."/>
        </authorList>
    </citation>
    <scope>NUCLEOTIDE SEQUENCE [LARGE SCALE GENOMIC DNA]</scope>
    <source>
        <strain evidence="2 3">DSM 23802</strain>
    </source>
</reference>
<feature type="transmembrane region" description="Helical" evidence="1">
    <location>
        <begin position="212"/>
        <end position="233"/>
    </location>
</feature>
<keyword evidence="1" id="KW-0812">Transmembrane</keyword>
<sequence>MVLTGTIVNTIAIIFGGIIGSFLSNIPQQIRNTVMQGIGLAVIIQGITMGLKTQNFLLVIFSLVLGGIIGEYLKIEDRLDRLGRWIEEKVGGKSKGSIANAFVTATLVYTIGAMAILGSLNSGLNLDHSLLYLKAMLDGFSAIIFASTLGIGVIFSAIPVFIYQGTIALLATYIHSFISKDLLDQMIVEITATGGILIIAIAINILEFKKINVANMLPAIVIAPLGVAIIKLFF</sequence>
<name>A0A4R3KDU5_9BACI</name>
<accession>A0A4R3KDU5</accession>
<evidence type="ECO:0000313" key="2">
    <source>
        <dbReference type="EMBL" id="TCS80811.1"/>
    </source>
</evidence>
<dbReference type="RefSeq" id="WP_132769622.1">
    <property type="nucleotide sequence ID" value="NZ_SMAB01000015.1"/>
</dbReference>
<dbReference type="EMBL" id="SMAB01000015">
    <property type="protein sequence ID" value="TCS80811.1"/>
    <property type="molecule type" value="Genomic_DNA"/>
</dbReference>
<comment type="caution">
    <text evidence="2">The sequence shown here is derived from an EMBL/GenBank/DDBJ whole genome shotgun (WGS) entry which is preliminary data.</text>
</comment>
<dbReference type="Pfam" id="PF04474">
    <property type="entry name" value="DUF554"/>
    <property type="match status" value="1"/>
</dbReference>
<keyword evidence="3" id="KW-1185">Reference proteome</keyword>
<feature type="transmembrane region" description="Helical" evidence="1">
    <location>
        <begin position="140"/>
        <end position="165"/>
    </location>
</feature>
<feature type="transmembrane region" description="Helical" evidence="1">
    <location>
        <begin position="186"/>
        <end position="206"/>
    </location>
</feature>
<evidence type="ECO:0000313" key="3">
    <source>
        <dbReference type="Proteomes" id="UP000295788"/>
    </source>
</evidence>
<organism evidence="2 3">
    <name type="scientific">Tepidibacillus fermentans</name>
    <dbReference type="NCBI Taxonomy" id="1281767"/>
    <lineage>
        <taxon>Bacteria</taxon>
        <taxon>Bacillati</taxon>
        <taxon>Bacillota</taxon>
        <taxon>Bacilli</taxon>
        <taxon>Bacillales</taxon>
        <taxon>Bacillaceae</taxon>
        <taxon>Tepidibacillus</taxon>
    </lineage>
</organism>
<keyword evidence="1" id="KW-1133">Transmembrane helix</keyword>
<dbReference type="PANTHER" id="PTHR36111">
    <property type="entry name" value="INNER MEMBRANE PROTEIN-RELATED"/>
    <property type="match status" value="1"/>
</dbReference>
<keyword evidence="1" id="KW-0472">Membrane</keyword>
<gene>
    <name evidence="2" type="ORF">EDD72_11538</name>
</gene>
<protein>
    <recommendedName>
        <fullName evidence="4">DUF554 domain-containing protein</fullName>
    </recommendedName>
</protein>